<dbReference type="GO" id="GO:0003777">
    <property type="term" value="F:microtubule motor activity"/>
    <property type="evidence" value="ECO:0007669"/>
    <property type="project" value="InterPro"/>
</dbReference>
<proteinExistence type="inferred from homology"/>
<dbReference type="PANTHER" id="PTHR47969">
    <property type="entry name" value="CHROMOSOME-ASSOCIATED KINESIN KIF4A-RELATED"/>
    <property type="match status" value="1"/>
</dbReference>
<evidence type="ECO:0000256" key="1">
    <source>
        <dbReference type="ARBA" id="ARBA00023175"/>
    </source>
</evidence>
<dbReference type="InterPro" id="IPR036961">
    <property type="entry name" value="Kinesin_motor_dom_sf"/>
</dbReference>
<dbReference type="InterPro" id="IPR001752">
    <property type="entry name" value="Kinesin_motor_dom"/>
</dbReference>
<dbReference type="PROSITE" id="PS50067">
    <property type="entry name" value="KINESIN_MOTOR_2"/>
    <property type="match status" value="1"/>
</dbReference>
<dbReference type="SUPFAM" id="SSF52540">
    <property type="entry name" value="P-loop containing nucleoside triphosphate hydrolases"/>
    <property type="match status" value="1"/>
</dbReference>
<gene>
    <name evidence="5" type="ORF">CVIRNUC_010855</name>
</gene>
<sequence length="375" mass="39527">MLKEASSINRSLFTLGKVISALAENSGSGTGQVHVPYRDSKLTKLLMDSLGGSALALMVACCSPAASALDETLSTLSYATRAKNIRNRPVLQVDPKEAQTAALKREVQLLRAENAYLRDALTASGASTASSQVSTVGSVSPAVPGDPSKATLGQPSKQPTAEAVPDTSQRLAAAEVMLTRYGQENERLAAINEALVSRRAFVDSDYTSAMDEVDWLKSRLEHLETTILAQGPSKGESLGRPMSRRGRSAKEMQASDAGAQDYSSAQKAAEEGEVQPQITVPRAVHGAPETHDELTGPADMSAGGDTLSLDDHSASESLRIDMDAALDSEEAGKPKPRSELQTADKCFTHAQPTSKYAVSEIASEGEEASIQGAPE</sequence>
<dbReference type="AlphaFoldDB" id="A0AAV1INJ9"/>
<dbReference type="GO" id="GO:0005524">
    <property type="term" value="F:ATP binding"/>
    <property type="evidence" value="ECO:0007669"/>
    <property type="project" value="InterPro"/>
</dbReference>
<protein>
    <recommendedName>
        <fullName evidence="4">Kinesin motor domain-containing protein</fullName>
    </recommendedName>
</protein>
<dbReference type="GO" id="GO:0005875">
    <property type="term" value="C:microtubule associated complex"/>
    <property type="evidence" value="ECO:0007669"/>
    <property type="project" value="TreeGrafter"/>
</dbReference>
<feature type="region of interest" description="Disordered" evidence="3">
    <location>
        <begin position="324"/>
        <end position="344"/>
    </location>
</feature>
<evidence type="ECO:0000313" key="5">
    <source>
        <dbReference type="EMBL" id="CAK0787633.1"/>
    </source>
</evidence>
<dbReference type="Gene3D" id="3.40.850.10">
    <property type="entry name" value="Kinesin motor domain"/>
    <property type="match status" value="1"/>
</dbReference>
<feature type="domain" description="Kinesin motor" evidence="4">
    <location>
        <begin position="1"/>
        <end position="85"/>
    </location>
</feature>
<comment type="caution">
    <text evidence="2">Lacks conserved residue(s) required for the propagation of feature annotation.</text>
</comment>
<feature type="region of interest" description="Disordered" evidence="3">
    <location>
        <begin position="130"/>
        <end position="167"/>
    </location>
</feature>
<dbReference type="InterPro" id="IPR027417">
    <property type="entry name" value="P-loop_NTPase"/>
</dbReference>
<feature type="compositionally biased region" description="Low complexity" evidence="3">
    <location>
        <begin position="130"/>
        <end position="140"/>
    </location>
</feature>
<keyword evidence="1" id="KW-0505">Motor protein</keyword>
<evidence type="ECO:0000256" key="3">
    <source>
        <dbReference type="SAM" id="MobiDB-lite"/>
    </source>
</evidence>
<dbReference type="GO" id="GO:0007018">
    <property type="term" value="P:microtubule-based movement"/>
    <property type="evidence" value="ECO:0007669"/>
    <property type="project" value="InterPro"/>
</dbReference>
<accession>A0AAV1INJ9</accession>
<dbReference type="GO" id="GO:0008017">
    <property type="term" value="F:microtubule binding"/>
    <property type="evidence" value="ECO:0007669"/>
    <property type="project" value="InterPro"/>
</dbReference>
<name>A0AAV1INJ9_9CHLO</name>
<feature type="region of interest" description="Disordered" evidence="3">
    <location>
        <begin position="227"/>
        <end position="310"/>
    </location>
</feature>
<comment type="similarity">
    <text evidence="2">Belongs to the TRAFAC class myosin-kinesin ATPase superfamily. Kinesin family.</text>
</comment>
<evidence type="ECO:0000256" key="2">
    <source>
        <dbReference type="PROSITE-ProRule" id="PRU00283"/>
    </source>
</evidence>
<evidence type="ECO:0000259" key="4">
    <source>
        <dbReference type="PROSITE" id="PS50067"/>
    </source>
</evidence>
<dbReference type="Proteomes" id="UP001314263">
    <property type="component" value="Unassembled WGS sequence"/>
</dbReference>
<dbReference type="GO" id="GO:0007052">
    <property type="term" value="P:mitotic spindle organization"/>
    <property type="evidence" value="ECO:0007669"/>
    <property type="project" value="TreeGrafter"/>
</dbReference>
<evidence type="ECO:0000313" key="6">
    <source>
        <dbReference type="Proteomes" id="UP001314263"/>
    </source>
</evidence>
<reference evidence="5 6" key="1">
    <citation type="submission" date="2023-10" db="EMBL/GenBank/DDBJ databases">
        <authorList>
            <person name="Maclean D."/>
            <person name="Macfadyen A."/>
        </authorList>
    </citation>
    <scope>NUCLEOTIDE SEQUENCE [LARGE SCALE GENOMIC DNA]</scope>
</reference>
<dbReference type="Pfam" id="PF00225">
    <property type="entry name" value="Kinesin"/>
    <property type="match status" value="1"/>
</dbReference>
<organism evidence="5 6">
    <name type="scientific">Coccomyxa viridis</name>
    <dbReference type="NCBI Taxonomy" id="1274662"/>
    <lineage>
        <taxon>Eukaryota</taxon>
        <taxon>Viridiplantae</taxon>
        <taxon>Chlorophyta</taxon>
        <taxon>core chlorophytes</taxon>
        <taxon>Trebouxiophyceae</taxon>
        <taxon>Trebouxiophyceae incertae sedis</taxon>
        <taxon>Coccomyxaceae</taxon>
        <taxon>Coccomyxa</taxon>
    </lineage>
</organism>
<dbReference type="GO" id="GO:0051231">
    <property type="term" value="P:spindle elongation"/>
    <property type="evidence" value="ECO:0007669"/>
    <property type="project" value="TreeGrafter"/>
</dbReference>
<dbReference type="EMBL" id="CAUYUE010000017">
    <property type="protein sequence ID" value="CAK0787633.1"/>
    <property type="molecule type" value="Genomic_DNA"/>
</dbReference>
<dbReference type="InterPro" id="IPR027640">
    <property type="entry name" value="Kinesin-like_fam"/>
</dbReference>
<keyword evidence="6" id="KW-1185">Reference proteome</keyword>
<dbReference type="PANTHER" id="PTHR47969:SF29">
    <property type="entry name" value="KINESIN-LIKE PROTEIN"/>
    <property type="match status" value="1"/>
</dbReference>
<dbReference type="SMART" id="SM00129">
    <property type="entry name" value="KISc"/>
    <property type="match status" value="1"/>
</dbReference>
<comment type="caution">
    <text evidence="5">The sequence shown here is derived from an EMBL/GenBank/DDBJ whole genome shotgun (WGS) entry which is preliminary data.</text>
</comment>